<proteinExistence type="predicted"/>
<accession>A0A015UEX1</accession>
<protein>
    <submittedName>
        <fullName evidence="1">Uncharacterized protein</fullName>
    </submittedName>
</protein>
<gene>
    <name evidence="1" type="ORF">M124_3704</name>
</gene>
<dbReference type="PATRIC" id="fig|1339315.3.peg.4347"/>
<comment type="caution">
    <text evidence="1">The sequence shown here is derived from an EMBL/GenBank/DDBJ whole genome shotgun (WGS) entry which is preliminary data.</text>
</comment>
<evidence type="ECO:0000313" key="1">
    <source>
        <dbReference type="EMBL" id="EXY72488.1"/>
    </source>
</evidence>
<name>A0A015UEX1_BACFG</name>
<sequence>MKMKAIYHSGRKESVFYEQDIKTPFPLRALSCISFQKQNRDEKKRN</sequence>
<dbReference type="AlphaFoldDB" id="A0A015UEX1"/>
<dbReference type="EMBL" id="JGCY01000403">
    <property type="protein sequence ID" value="EXY72488.1"/>
    <property type="molecule type" value="Genomic_DNA"/>
</dbReference>
<organism evidence="1 2">
    <name type="scientific">Bacteroides fragilis str. 3988T(B)14</name>
    <dbReference type="NCBI Taxonomy" id="1339315"/>
    <lineage>
        <taxon>Bacteria</taxon>
        <taxon>Pseudomonadati</taxon>
        <taxon>Bacteroidota</taxon>
        <taxon>Bacteroidia</taxon>
        <taxon>Bacteroidales</taxon>
        <taxon>Bacteroidaceae</taxon>
        <taxon>Bacteroides</taxon>
    </lineage>
</organism>
<reference evidence="1 2" key="1">
    <citation type="submission" date="2014-02" db="EMBL/GenBank/DDBJ databases">
        <authorList>
            <person name="Sears C."/>
            <person name="Carroll K."/>
            <person name="Sack B.R."/>
            <person name="Qadri F."/>
            <person name="Myers L.L."/>
            <person name="Chung G.-T."/>
            <person name="Escheverria P."/>
            <person name="Fraser C.M."/>
            <person name="Sadzewicz L."/>
            <person name="Shefchek K.A."/>
            <person name="Tallon L."/>
            <person name="Das S.P."/>
            <person name="Daugherty S."/>
            <person name="Mongodin E.F."/>
        </authorList>
    </citation>
    <scope>NUCLEOTIDE SEQUENCE [LARGE SCALE GENOMIC DNA]</scope>
    <source>
        <strain evidence="2">3988T(B)14</strain>
    </source>
</reference>
<dbReference type="Proteomes" id="UP000020529">
    <property type="component" value="Unassembled WGS sequence"/>
</dbReference>
<evidence type="ECO:0000313" key="2">
    <source>
        <dbReference type="Proteomes" id="UP000020529"/>
    </source>
</evidence>